<evidence type="ECO:0008006" key="3">
    <source>
        <dbReference type="Google" id="ProtNLM"/>
    </source>
</evidence>
<dbReference type="Proteomes" id="UP000007347">
    <property type="component" value="Chromosome"/>
</dbReference>
<evidence type="ECO:0000313" key="2">
    <source>
        <dbReference type="Proteomes" id="UP000007347"/>
    </source>
</evidence>
<dbReference type="AlphaFoldDB" id="K0NQK9"/>
<dbReference type="HOGENOM" id="CLU_2355213_0_0_7"/>
<evidence type="ECO:0000313" key="1">
    <source>
        <dbReference type="EMBL" id="CCK81212.1"/>
    </source>
</evidence>
<reference evidence="1 2" key="1">
    <citation type="journal article" date="2013" name="Environ. Microbiol.">
        <title>Complete genome, catabolic sub-proteomes and key-metabolites of Desulfobacula toluolica Tol2, a marine, aromatic compound-degrading, sulfate-reducing bacterium.</title>
        <authorList>
            <person name="Wohlbrand L."/>
            <person name="Jacob J.H."/>
            <person name="Kube M."/>
            <person name="Mussmann M."/>
            <person name="Jarling R."/>
            <person name="Beck A."/>
            <person name="Amann R."/>
            <person name="Wilkes H."/>
            <person name="Reinhardt R."/>
            <person name="Rabus R."/>
        </authorList>
    </citation>
    <scope>NUCLEOTIDE SEQUENCE [LARGE SCALE GENOMIC DNA]</scope>
    <source>
        <strain evidence="2">DSM 7467 / Tol2</strain>
    </source>
</reference>
<dbReference type="KEGG" id="dto:TOL2_C30530"/>
<dbReference type="OrthoDB" id="9808959at2"/>
<dbReference type="Gene3D" id="1.10.10.10">
    <property type="entry name" value="Winged helix-like DNA-binding domain superfamily/Winged helix DNA-binding domain"/>
    <property type="match status" value="1"/>
</dbReference>
<proteinExistence type="predicted"/>
<sequence length="96" mass="11056">MDDEYPEVAQADFDRADKTVRGFVEDICELDEDGMTSKNSLFERYRHYCSEISEPGLSRAVFFKELYALVGGIRTYRPRNDGGRVWQVLGIRVLDA</sequence>
<dbReference type="RefSeq" id="WP_014958417.1">
    <property type="nucleotide sequence ID" value="NC_018645.1"/>
</dbReference>
<name>K0NQK9_DESTT</name>
<dbReference type="InterPro" id="IPR036388">
    <property type="entry name" value="WH-like_DNA-bd_sf"/>
</dbReference>
<dbReference type="EMBL" id="FO203503">
    <property type="protein sequence ID" value="CCK81212.1"/>
    <property type="molecule type" value="Genomic_DNA"/>
</dbReference>
<protein>
    <recommendedName>
        <fullName evidence="3">DNA primase/nucleoside triphosphatase C-terminal domain-containing protein</fullName>
    </recommendedName>
</protein>
<dbReference type="InterPro" id="IPR036390">
    <property type="entry name" value="WH_DNA-bd_sf"/>
</dbReference>
<gene>
    <name evidence="1" type="ordered locus">TOL2_C30530</name>
</gene>
<accession>K0NQK9</accession>
<dbReference type="STRING" id="651182.TOL2_C30530"/>
<dbReference type="SUPFAM" id="SSF46785">
    <property type="entry name" value="Winged helix' DNA-binding domain"/>
    <property type="match status" value="1"/>
</dbReference>
<organism evidence="1 2">
    <name type="scientific">Desulfobacula toluolica (strain DSM 7467 / Tol2)</name>
    <dbReference type="NCBI Taxonomy" id="651182"/>
    <lineage>
        <taxon>Bacteria</taxon>
        <taxon>Pseudomonadati</taxon>
        <taxon>Thermodesulfobacteriota</taxon>
        <taxon>Desulfobacteria</taxon>
        <taxon>Desulfobacterales</taxon>
        <taxon>Desulfobacteraceae</taxon>
        <taxon>Desulfobacula</taxon>
    </lineage>
</organism>
<keyword evidence="2" id="KW-1185">Reference proteome</keyword>